<dbReference type="Gene3D" id="3.40.50.720">
    <property type="entry name" value="NAD(P)-binding Rossmann-like Domain"/>
    <property type="match status" value="2"/>
</dbReference>
<dbReference type="InterPro" id="IPR006140">
    <property type="entry name" value="D-isomer_DH_NAD-bd"/>
</dbReference>
<dbReference type="SUPFAM" id="SSF51735">
    <property type="entry name" value="NAD(P)-binding Rossmann-fold domains"/>
    <property type="match status" value="1"/>
</dbReference>
<evidence type="ECO:0000256" key="5">
    <source>
        <dbReference type="ARBA" id="ARBA00023002"/>
    </source>
</evidence>
<dbReference type="FunFam" id="3.40.50.720:FF:000021">
    <property type="entry name" value="D-3-phosphoglycerate dehydrogenase"/>
    <property type="match status" value="1"/>
</dbReference>
<keyword evidence="4" id="KW-0007">Acetylation</keyword>
<evidence type="ECO:0000256" key="2">
    <source>
        <dbReference type="ARBA" id="ARBA00011881"/>
    </source>
</evidence>
<dbReference type="Pfam" id="PF02826">
    <property type="entry name" value="2-Hacid_dh_C"/>
    <property type="match status" value="1"/>
</dbReference>
<comment type="subunit">
    <text evidence="2">Homotetramer.</text>
</comment>
<keyword evidence="3" id="KW-0597">Phosphoprotein</keyword>
<proteinExistence type="inferred from homology"/>
<accession>A0A7R8ZK24</accession>
<comment type="similarity">
    <text evidence="1">Belongs to the D-isomer specific 2-hydroxyacid dehydrogenase family.</text>
</comment>
<dbReference type="InterPro" id="IPR006139">
    <property type="entry name" value="D-isomer_2_OHA_DH_cat_dom"/>
</dbReference>
<reference evidence="7" key="1">
    <citation type="submission" date="2020-11" db="EMBL/GenBank/DDBJ databases">
        <authorList>
            <person name="Tran Van P."/>
        </authorList>
    </citation>
    <scope>NUCLEOTIDE SEQUENCE</scope>
</reference>
<evidence type="ECO:0000313" key="7">
    <source>
        <dbReference type="EMBL" id="CAD7227456.1"/>
    </source>
</evidence>
<keyword evidence="5" id="KW-0560">Oxidoreductase</keyword>
<name>A0A7R8ZK24_9CRUS</name>
<protein>
    <submittedName>
        <fullName evidence="7">Uncharacterized protein</fullName>
    </submittedName>
</protein>
<dbReference type="PANTHER" id="PTHR42938:SF22">
    <property type="entry name" value="D-3-PHOSPHOGLYCERATE DEHYDROGENASE"/>
    <property type="match status" value="1"/>
</dbReference>
<dbReference type="EMBL" id="OB661151">
    <property type="protein sequence ID" value="CAD7227456.1"/>
    <property type="molecule type" value="Genomic_DNA"/>
</dbReference>
<dbReference type="PANTHER" id="PTHR42938">
    <property type="entry name" value="FORMATE DEHYDROGENASE 1"/>
    <property type="match status" value="1"/>
</dbReference>
<evidence type="ECO:0000256" key="4">
    <source>
        <dbReference type="ARBA" id="ARBA00022990"/>
    </source>
</evidence>
<dbReference type="GO" id="GO:0004617">
    <property type="term" value="F:phosphoglycerate dehydrogenase activity"/>
    <property type="evidence" value="ECO:0007669"/>
    <property type="project" value="TreeGrafter"/>
</dbReference>
<evidence type="ECO:0000256" key="3">
    <source>
        <dbReference type="ARBA" id="ARBA00022553"/>
    </source>
</evidence>
<dbReference type="Pfam" id="PF00389">
    <property type="entry name" value="2-Hacid_dh"/>
    <property type="match status" value="1"/>
</dbReference>
<dbReference type="OrthoDB" id="1621027at2759"/>
<dbReference type="InterPro" id="IPR036291">
    <property type="entry name" value="NAD(P)-bd_dom_sf"/>
</dbReference>
<keyword evidence="6" id="KW-0520">NAD</keyword>
<evidence type="ECO:0000256" key="6">
    <source>
        <dbReference type="ARBA" id="ARBA00023027"/>
    </source>
</evidence>
<dbReference type="SUPFAM" id="SSF52283">
    <property type="entry name" value="Formate/glycerate dehydrogenase catalytic domain-like"/>
    <property type="match status" value="1"/>
</dbReference>
<gene>
    <name evidence="7" type="ORF">CTOB1V02_LOCUS5363</name>
</gene>
<dbReference type="AlphaFoldDB" id="A0A7R8ZK24"/>
<organism evidence="7">
    <name type="scientific">Cyprideis torosa</name>
    <dbReference type="NCBI Taxonomy" id="163714"/>
    <lineage>
        <taxon>Eukaryota</taxon>
        <taxon>Metazoa</taxon>
        <taxon>Ecdysozoa</taxon>
        <taxon>Arthropoda</taxon>
        <taxon>Crustacea</taxon>
        <taxon>Oligostraca</taxon>
        <taxon>Ostracoda</taxon>
        <taxon>Podocopa</taxon>
        <taxon>Podocopida</taxon>
        <taxon>Cytherocopina</taxon>
        <taxon>Cytheroidea</taxon>
        <taxon>Cytherideidae</taxon>
        <taxon>Cyprideis</taxon>
    </lineage>
</organism>
<dbReference type="GO" id="GO:0051287">
    <property type="term" value="F:NAD binding"/>
    <property type="evidence" value="ECO:0007669"/>
    <property type="project" value="InterPro"/>
</dbReference>
<dbReference type="CDD" id="cd12173">
    <property type="entry name" value="PGDH_4"/>
    <property type="match status" value="1"/>
</dbReference>
<evidence type="ECO:0000256" key="1">
    <source>
        <dbReference type="ARBA" id="ARBA00005854"/>
    </source>
</evidence>
<sequence length="509" mass="54806">MYLRKVLISEPIHQHCAQILSDANIDVTALPKAPTEDELVQLIEDFDGLVVRSATKVTRKVIEAGVRLKIIGMAGTGTDTIDVRAATDAGVFVMNAPGGNTLSTVEHTCAIMLSLARQVPESCQSLKSGNWDRKSFMGRELNGKVLGIIGLGHIGIEVGLRMQGFGMRVLGADPKVPSHVAASHNIELVSLETLCGRADWISIHAPLLPTTRNMINENVFAMCKRGLRIVNVARGGIVKTEALFEALNDGTVAGAALDVFEEEPPISDTEWRLIKHPKVLPTPHLGANTVEAQIRVAEHIAHQFVDVNEGRPLVGLVNGKNLSHSRTKDNRLWMDLTLRLGKIAGRLGNFSPEEKEDYTITIKGSGIANSAQLLGIAAIVGIHSSADVNLLNAHTVLSMRNVKTMGTSGRPEVTISVNGFSVTGRVEGTFLLLQGISGTTLQPPGPLERESIAIFDNHDNYKKYAANASADVMWMVRNAKGWTVTSAESTAKEEDFAVFGGRLVSFAGL</sequence>